<feature type="transmembrane region" description="Helical" evidence="5">
    <location>
        <begin position="183"/>
        <end position="202"/>
    </location>
</feature>
<keyword evidence="4 5" id="KW-0472">Membrane</keyword>
<evidence type="ECO:0000259" key="6">
    <source>
        <dbReference type="Pfam" id="PF00999"/>
    </source>
</evidence>
<feature type="transmembrane region" description="Helical" evidence="5">
    <location>
        <begin position="6"/>
        <end position="28"/>
    </location>
</feature>
<feature type="transmembrane region" description="Helical" evidence="5">
    <location>
        <begin position="74"/>
        <end position="94"/>
    </location>
</feature>
<sequence length="435" mass="48389">MLPPQLALTDFNIVCLILGLFTTGYGLISYIIKERLYLSESLVCFLIGALLGPVLNVVKPLSLAQGSPENVQLITFYLSRLVLGVQLVIVGIQLPQRYLIREWRSLAVLLLPGLTAMWLCSSLFIWIIVPGLDILPALAIGACVSPTDPVLSSSIIKGRFANKNIPVELRQIIIAESGANDGLGYPFLFLPLFLYLYLGPLAHGDSRAEGILTALQRWVGETWLYVVILSAVFGAAVGWITKELLRRSEDRQYVDKESFNIFPVSLALLTLGACGLINSDDILACFVAGNLFTFDDWFRIQTLEDSIQPTVDLILNMAIFMWLGAVCPWSSFTDGSIIPAHRLLLLGILVLLLRRLPAIYLLRRFIPQISNRRLAFFTGFFGPIGISAIFYCCIAADFLRPFIDEHPELGLLEAKLQVVVWYLVTSSICMAFLYH</sequence>
<proteinExistence type="predicted"/>
<dbReference type="Pfam" id="PF00999">
    <property type="entry name" value="Na_H_Exchanger"/>
    <property type="match status" value="1"/>
</dbReference>
<evidence type="ECO:0000256" key="3">
    <source>
        <dbReference type="ARBA" id="ARBA00022989"/>
    </source>
</evidence>
<dbReference type="Proteomes" id="UP000243515">
    <property type="component" value="Unassembled WGS sequence"/>
</dbReference>
<name>A0A232M5Y7_9EURO</name>
<evidence type="ECO:0000256" key="5">
    <source>
        <dbReference type="SAM" id="Phobius"/>
    </source>
</evidence>
<dbReference type="GO" id="GO:0015385">
    <property type="term" value="F:sodium:proton antiporter activity"/>
    <property type="evidence" value="ECO:0007669"/>
    <property type="project" value="InterPro"/>
</dbReference>
<dbReference type="GO" id="GO:0036376">
    <property type="term" value="P:sodium ion export across plasma membrane"/>
    <property type="evidence" value="ECO:0007669"/>
    <property type="project" value="InterPro"/>
</dbReference>
<organism evidence="7 8">
    <name type="scientific">Elaphomyces granulatus</name>
    <dbReference type="NCBI Taxonomy" id="519963"/>
    <lineage>
        <taxon>Eukaryota</taxon>
        <taxon>Fungi</taxon>
        <taxon>Dikarya</taxon>
        <taxon>Ascomycota</taxon>
        <taxon>Pezizomycotina</taxon>
        <taxon>Eurotiomycetes</taxon>
        <taxon>Eurotiomycetidae</taxon>
        <taxon>Eurotiales</taxon>
        <taxon>Elaphomycetaceae</taxon>
        <taxon>Elaphomyces</taxon>
    </lineage>
</organism>
<accession>A0A232M5Y7</accession>
<dbReference type="GO" id="GO:0120029">
    <property type="term" value="P:proton export across plasma membrane"/>
    <property type="evidence" value="ECO:0007669"/>
    <property type="project" value="InterPro"/>
</dbReference>
<dbReference type="PANTHER" id="PTHR31382">
    <property type="entry name" value="NA(+)/H(+) ANTIPORTER"/>
    <property type="match status" value="1"/>
</dbReference>
<keyword evidence="3 5" id="KW-1133">Transmembrane helix</keyword>
<keyword evidence="8" id="KW-1185">Reference proteome</keyword>
<gene>
    <name evidence="7" type="ORF">Egran_00435</name>
</gene>
<feature type="transmembrane region" description="Helical" evidence="5">
    <location>
        <begin position="418"/>
        <end position="434"/>
    </location>
</feature>
<feature type="transmembrane region" description="Helical" evidence="5">
    <location>
        <begin position="35"/>
        <end position="54"/>
    </location>
</feature>
<dbReference type="AlphaFoldDB" id="A0A232M5Y7"/>
<keyword evidence="2 5" id="KW-0812">Transmembrane</keyword>
<comment type="caution">
    <text evidence="7">The sequence shown here is derived from an EMBL/GenBank/DDBJ whole genome shotgun (WGS) entry which is preliminary data.</text>
</comment>
<dbReference type="InterPro" id="IPR006153">
    <property type="entry name" value="Cation/H_exchanger_TM"/>
</dbReference>
<protein>
    <recommendedName>
        <fullName evidence="6">Cation/H+ exchanger transmembrane domain-containing protein</fullName>
    </recommendedName>
</protein>
<feature type="transmembrane region" description="Helical" evidence="5">
    <location>
        <begin position="223"/>
        <end position="241"/>
    </location>
</feature>
<feature type="transmembrane region" description="Helical" evidence="5">
    <location>
        <begin position="374"/>
        <end position="398"/>
    </location>
</feature>
<feature type="transmembrane region" description="Helical" evidence="5">
    <location>
        <begin position="261"/>
        <end position="292"/>
    </location>
</feature>
<dbReference type="InterPro" id="IPR004712">
    <property type="entry name" value="Na+/H+_antiporter_fungi"/>
</dbReference>
<feature type="domain" description="Cation/H+ exchanger transmembrane" evidence="6">
    <location>
        <begin position="27"/>
        <end position="425"/>
    </location>
</feature>
<reference evidence="7 8" key="1">
    <citation type="journal article" date="2015" name="Environ. Microbiol.">
        <title>Metagenome sequence of Elaphomyces granulatus from sporocarp tissue reveals Ascomycota ectomycorrhizal fingerprints of genome expansion and a Proteobacteria-rich microbiome.</title>
        <authorList>
            <person name="Quandt C.A."/>
            <person name="Kohler A."/>
            <person name="Hesse C.N."/>
            <person name="Sharpton T.J."/>
            <person name="Martin F."/>
            <person name="Spatafora J.W."/>
        </authorList>
    </citation>
    <scope>NUCLEOTIDE SEQUENCE [LARGE SCALE GENOMIC DNA]</scope>
    <source>
        <strain evidence="7 8">OSC145934</strain>
    </source>
</reference>
<comment type="subcellular location">
    <subcellularLocation>
        <location evidence="1">Membrane</location>
        <topology evidence="1">Multi-pass membrane protein</topology>
    </subcellularLocation>
</comment>
<dbReference type="EMBL" id="NPHW01002286">
    <property type="protein sequence ID" value="OXV11809.1"/>
    <property type="molecule type" value="Genomic_DNA"/>
</dbReference>
<dbReference type="GO" id="GO:0042391">
    <property type="term" value="P:regulation of membrane potential"/>
    <property type="evidence" value="ECO:0007669"/>
    <property type="project" value="InterPro"/>
</dbReference>
<evidence type="ECO:0000256" key="1">
    <source>
        <dbReference type="ARBA" id="ARBA00004141"/>
    </source>
</evidence>
<evidence type="ECO:0000313" key="7">
    <source>
        <dbReference type="EMBL" id="OXV11809.1"/>
    </source>
</evidence>
<evidence type="ECO:0000256" key="2">
    <source>
        <dbReference type="ARBA" id="ARBA00022692"/>
    </source>
</evidence>
<evidence type="ECO:0000313" key="8">
    <source>
        <dbReference type="Proteomes" id="UP000243515"/>
    </source>
</evidence>
<dbReference type="OrthoDB" id="4490579at2759"/>
<evidence type="ECO:0000256" key="4">
    <source>
        <dbReference type="ARBA" id="ARBA00023136"/>
    </source>
</evidence>
<dbReference type="PANTHER" id="PTHR31382:SF1">
    <property type="entry name" value="SODIUM ION_PROTON EXCHANGER (EUROFUNG)"/>
    <property type="match status" value="1"/>
</dbReference>
<feature type="transmembrane region" description="Helical" evidence="5">
    <location>
        <begin position="106"/>
        <end position="129"/>
    </location>
</feature>
<dbReference type="GO" id="GO:0005886">
    <property type="term" value="C:plasma membrane"/>
    <property type="evidence" value="ECO:0007669"/>
    <property type="project" value="InterPro"/>
</dbReference>